<feature type="domain" description="Spermatogenesis-associated protein 1 C-terminal" evidence="2">
    <location>
        <begin position="207"/>
        <end position="351"/>
    </location>
</feature>
<dbReference type="AlphaFoldDB" id="A0A8D0E5I6"/>
<dbReference type="PANTHER" id="PTHR14421">
    <property type="entry name" value="SPERMATOGENESIS-ASSOCIATED PROTEIN 1"/>
    <property type="match status" value="1"/>
</dbReference>
<accession>A0A8D0E5I6</accession>
<evidence type="ECO:0000259" key="2">
    <source>
        <dbReference type="Pfam" id="PF15743"/>
    </source>
</evidence>
<feature type="coiled-coil region" evidence="1">
    <location>
        <begin position="305"/>
        <end position="353"/>
    </location>
</feature>
<evidence type="ECO:0000313" key="3">
    <source>
        <dbReference type="Ensembl" id="ENSSMRP00000026413.1"/>
    </source>
</evidence>
<dbReference type="InterPro" id="IPR031478">
    <property type="entry name" value="SPATA1_C"/>
</dbReference>
<feature type="coiled-coil region" evidence="1">
    <location>
        <begin position="209"/>
        <end position="236"/>
    </location>
</feature>
<dbReference type="GeneTree" id="ENSGT00390000003298"/>
<protein>
    <submittedName>
        <fullName evidence="3">Spermatosis associated 1</fullName>
    </submittedName>
</protein>
<dbReference type="Pfam" id="PF15743">
    <property type="entry name" value="SPATA1_C"/>
    <property type="match status" value="1"/>
</dbReference>
<dbReference type="Ensembl" id="ENSSMRT00000030889.1">
    <property type="protein sequence ID" value="ENSSMRP00000026413.1"/>
    <property type="gene ID" value="ENSSMRG00000020399.1"/>
</dbReference>
<reference evidence="3" key="2">
    <citation type="submission" date="2025-09" db="UniProtKB">
        <authorList>
            <consortium name="Ensembl"/>
        </authorList>
    </citation>
    <scope>IDENTIFICATION</scope>
</reference>
<dbReference type="InterPro" id="IPR039062">
    <property type="entry name" value="SPAT1"/>
</dbReference>
<evidence type="ECO:0000313" key="4">
    <source>
        <dbReference type="Proteomes" id="UP000694421"/>
    </source>
</evidence>
<evidence type="ECO:0000256" key="1">
    <source>
        <dbReference type="SAM" id="Coils"/>
    </source>
</evidence>
<dbReference type="Proteomes" id="UP000694421">
    <property type="component" value="Unplaced"/>
</dbReference>
<keyword evidence="1" id="KW-0175">Coiled coil</keyword>
<organism evidence="3 4">
    <name type="scientific">Salvator merianae</name>
    <name type="common">Argentine black and white tegu</name>
    <name type="synonym">Tupinambis merianae</name>
    <dbReference type="NCBI Taxonomy" id="96440"/>
    <lineage>
        <taxon>Eukaryota</taxon>
        <taxon>Metazoa</taxon>
        <taxon>Chordata</taxon>
        <taxon>Craniata</taxon>
        <taxon>Vertebrata</taxon>
        <taxon>Euteleostomi</taxon>
        <taxon>Lepidosauria</taxon>
        <taxon>Squamata</taxon>
        <taxon>Bifurcata</taxon>
        <taxon>Unidentata</taxon>
        <taxon>Episquamata</taxon>
        <taxon>Laterata</taxon>
        <taxon>Teiioidea</taxon>
        <taxon>Teiidae</taxon>
        <taxon>Salvator</taxon>
    </lineage>
</organism>
<dbReference type="OMA" id="DKMKLTV"/>
<name>A0A8D0E5I6_SALMN</name>
<dbReference type="PANTHER" id="PTHR14421:SF3">
    <property type="entry name" value="SPERMATOGENESIS-ASSOCIATED PROTEIN 1"/>
    <property type="match status" value="1"/>
</dbReference>
<keyword evidence="4" id="KW-1185">Reference proteome</keyword>
<dbReference type="GO" id="GO:0001669">
    <property type="term" value="C:acrosomal vesicle"/>
    <property type="evidence" value="ECO:0007669"/>
    <property type="project" value="Ensembl"/>
</dbReference>
<sequence>MWNFKLNTVPIDHISTFFSAGFIRVLPHMTLRTLREQLGEHLGEDAVVDKYIFLKCIGKKLAVVKSKQETELKLKLFAPPYAPYPELYLLPGIENTYSSTSPTPERHPSNKEYMFACTPCQEPQSLVAPNSEVRQSSEIWGSTLKNHLSHIQEKNNLLEWNETEKEHVTFLPTTTSCEQEENAGRKKYNSQTREVLCFVSTGTELHKQLQHIKIERKRLEWSREELIKNVKGLIEQNKLKRYNARDSWKKKYFEVKKVTVSLEEILNKLREDLDLHYQKLLVQLQARDIRKRNNITKTNNTIIQITTLQHEIDQLRRQLDNAKMKLIIEIKMRKQATSDLQALRAELAHKKIQASFKLQKPIKRVP</sequence>
<proteinExistence type="predicted"/>
<reference evidence="3" key="1">
    <citation type="submission" date="2025-08" db="UniProtKB">
        <authorList>
            <consortium name="Ensembl"/>
        </authorList>
    </citation>
    <scope>IDENTIFICATION</scope>
</reference>